<dbReference type="Pfam" id="PF01814">
    <property type="entry name" value="Hemerythrin"/>
    <property type="match status" value="1"/>
</dbReference>
<keyword evidence="3" id="KW-0408">Iron</keyword>
<dbReference type="NCBIfam" id="TIGR02481">
    <property type="entry name" value="hemeryth_dom"/>
    <property type="match status" value="1"/>
</dbReference>
<dbReference type="EMBL" id="JAFBEE010000009">
    <property type="protein sequence ID" value="MBM7615063.1"/>
    <property type="molecule type" value="Genomic_DNA"/>
</dbReference>
<dbReference type="NCBIfam" id="NF033749">
    <property type="entry name" value="bact_hemeryth"/>
    <property type="match status" value="1"/>
</dbReference>
<accession>A0ABS2NQ43</accession>
<reference evidence="5 6" key="1">
    <citation type="submission" date="2021-01" db="EMBL/GenBank/DDBJ databases">
        <title>Genomic Encyclopedia of Type Strains, Phase IV (KMG-IV): sequencing the most valuable type-strain genomes for metagenomic binning, comparative biology and taxonomic classification.</title>
        <authorList>
            <person name="Goeker M."/>
        </authorList>
    </citation>
    <scope>NUCLEOTIDE SEQUENCE [LARGE SCALE GENOMIC DNA]</scope>
    <source>
        <strain evidence="5 6">DSM 25890</strain>
    </source>
</reference>
<keyword evidence="6" id="KW-1185">Reference proteome</keyword>
<dbReference type="Proteomes" id="UP001314796">
    <property type="component" value="Unassembled WGS sequence"/>
</dbReference>
<evidence type="ECO:0000313" key="6">
    <source>
        <dbReference type="Proteomes" id="UP001314796"/>
    </source>
</evidence>
<protein>
    <submittedName>
        <fullName evidence="5">Hemerythrin</fullName>
    </submittedName>
</protein>
<dbReference type="Gene3D" id="1.20.120.50">
    <property type="entry name" value="Hemerythrin-like"/>
    <property type="match status" value="1"/>
</dbReference>
<sequence length="143" mass="17319">MFGWDKMYETNIQMVDQQHKRLVELINQLNAEVIAQLEFDNYDRIMEILGELKDYTVEHFQHEESLMKDAMGKFDDEKLAEFWAYFKNHKNEHADFVNKVEEVYCNNIDENQVEISIELIDFLVEWIKNHILKIDLQLEKYIV</sequence>
<dbReference type="InterPro" id="IPR012312">
    <property type="entry name" value="Hemerythrin-like"/>
</dbReference>
<dbReference type="RefSeq" id="WP_204401864.1">
    <property type="nucleotide sequence ID" value="NZ_JAFBEE010000009.1"/>
</dbReference>
<evidence type="ECO:0000259" key="4">
    <source>
        <dbReference type="Pfam" id="PF01814"/>
    </source>
</evidence>
<dbReference type="InterPro" id="IPR050669">
    <property type="entry name" value="Hemerythrin"/>
</dbReference>
<evidence type="ECO:0000256" key="2">
    <source>
        <dbReference type="ARBA" id="ARBA00022723"/>
    </source>
</evidence>
<organism evidence="5 6">
    <name type="scientific">Alkaliphilus hydrothermalis</name>
    <dbReference type="NCBI Taxonomy" id="1482730"/>
    <lineage>
        <taxon>Bacteria</taxon>
        <taxon>Bacillati</taxon>
        <taxon>Bacillota</taxon>
        <taxon>Clostridia</taxon>
        <taxon>Peptostreptococcales</taxon>
        <taxon>Natronincolaceae</taxon>
        <taxon>Alkaliphilus</taxon>
    </lineage>
</organism>
<dbReference type="SUPFAM" id="SSF47188">
    <property type="entry name" value="Hemerythrin-like"/>
    <property type="match status" value="1"/>
</dbReference>
<dbReference type="InterPro" id="IPR012827">
    <property type="entry name" value="Hemerythrin_metal-bd"/>
</dbReference>
<dbReference type="PANTHER" id="PTHR37164">
    <property type="entry name" value="BACTERIOHEMERYTHRIN"/>
    <property type="match status" value="1"/>
</dbReference>
<gene>
    <name evidence="5" type="ORF">JOC73_001625</name>
</gene>
<evidence type="ECO:0000256" key="3">
    <source>
        <dbReference type="ARBA" id="ARBA00023004"/>
    </source>
</evidence>
<comment type="caution">
    <text evidence="5">The sequence shown here is derived from an EMBL/GenBank/DDBJ whole genome shotgun (WGS) entry which is preliminary data.</text>
</comment>
<comment type="similarity">
    <text evidence="1">Belongs to the hemerythrin family.</text>
</comment>
<dbReference type="InterPro" id="IPR035938">
    <property type="entry name" value="Hemerythrin-like_sf"/>
</dbReference>
<dbReference type="PANTHER" id="PTHR37164:SF1">
    <property type="entry name" value="BACTERIOHEMERYTHRIN"/>
    <property type="match status" value="1"/>
</dbReference>
<keyword evidence="2" id="KW-0479">Metal-binding</keyword>
<name>A0ABS2NQ43_9FIRM</name>
<evidence type="ECO:0000313" key="5">
    <source>
        <dbReference type="EMBL" id="MBM7615063.1"/>
    </source>
</evidence>
<feature type="domain" description="Hemerythrin-like" evidence="4">
    <location>
        <begin position="11"/>
        <end position="138"/>
    </location>
</feature>
<dbReference type="CDD" id="cd12107">
    <property type="entry name" value="Hemerythrin"/>
    <property type="match status" value="1"/>
</dbReference>
<evidence type="ECO:0000256" key="1">
    <source>
        <dbReference type="ARBA" id="ARBA00010587"/>
    </source>
</evidence>
<proteinExistence type="inferred from homology"/>